<dbReference type="PANTHER" id="PTHR19328:SF75">
    <property type="entry name" value="ALDOSE SUGAR DEHYDROGENASE YLII"/>
    <property type="match status" value="1"/>
</dbReference>
<evidence type="ECO:0000313" key="8">
    <source>
        <dbReference type="Proteomes" id="UP001216907"/>
    </source>
</evidence>
<evidence type="ECO:0000313" key="7">
    <source>
        <dbReference type="EMBL" id="MDG3007941.1"/>
    </source>
</evidence>
<evidence type="ECO:0000256" key="5">
    <source>
        <dbReference type="SAM" id="SignalP"/>
    </source>
</evidence>
<name>A0ABT6FK42_9BACT</name>
<dbReference type="InterPro" id="IPR013427">
    <property type="entry name" value="Haem-bd_dom_put"/>
</dbReference>
<feature type="signal peptide" evidence="5">
    <location>
        <begin position="1"/>
        <end position="30"/>
    </location>
</feature>
<dbReference type="InterPro" id="IPR011041">
    <property type="entry name" value="Quinoprot_gluc/sorb_DH_b-prop"/>
</dbReference>
<dbReference type="SUPFAM" id="SSF50952">
    <property type="entry name" value="Soluble quinoprotein glucose dehydrogenase"/>
    <property type="match status" value="1"/>
</dbReference>
<gene>
    <name evidence="7" type="ORF">PZE19_29610</name>
</gene>
<dbReference type="NCBIfam" id="TIGR02603">
    <property type="entry name" value="CxxCH_TIGR02603"/>
    <property type="match status" value="1"/>
</dbReference>
<reference evidence="7 8" key="1">
    <citation type="submission" date="2023-03" db="EMBL/GenBank/DDBJ databases">
        <title>Paludisphaera mucosa sp. nov. a novel planctomycete from northern fen.</title>
        <authorList>
            <person name="Ivanova A."/>
        </authorList>
    </citation>
    <scope>NUCLEOTIDE SEQUENCE [LARGE SCALE GENOMIC DNA]</scope>
    <source>
        <strain evidence="7 8">Pla2</strain>
    </source>
</reference>
<dbReference type="InterPro" id="IPR012938">
    <property type="entry name" value="Glc/Sorbosone_DH"/>
</dbReference>
<evidence type="ECO:0000256" key="1">
    <source>
        <dbReference type="ARBA" id="ARBA00022617"/>
    </source>
</evidence>
<organism evidence="7 8">
    <name type="scientific">Paludisphaera mucosa</name>
    <dbReference type="NCBI Taxonomy" id="3030827"/>
    <lineage>
        <taxon>Bacteria</taxon>
        <taxon>Pseudomonadati</taxon>
        <taxon>Planctomycetota</taxon>
        <taxon>Planctomycetia</taxon>
        <taxon>Isosphaerales</taxon>
        <taxon>Isosphaeraceae</taxon>
        <taxon>Paludisphaera</taxon>
    </lineage>
</organism>
<dbReference type="InterPro" id="IPR008979">
    <property type="entry name" value="Galactose-bd-like_sf"/>
</dbReference>
<dbReference type="InterPro" id="IPR036909">
    <property type="entry name" value="Cyt_c-like_dom_sf"/>
</dbReference>
<sequence length="729" mass="78645">MNGLGIPTRLSRSLAAATLIAALPSSDASAQDAPATGEYRRAVLAATGDAGRGRRLFEDVARTRCAGCHPVAGKGAALGPDFAGLGGERSEILDSILDPSAKIHPDYVSTVVALTSGRVLQGLVRPAGDAAVEIAVAADQAVRVARADIEEQAPSRVSLMPAGLHEGLAPGETADLLAFLASLAPARSASPREAVDPRDVPRAAVPVAFRPWGDASRPFQRPVWFGPLPGLPGGAVVIEMQRGRLWLLEDEGRRRSPFVDVGAETTPGELTGLTSVAFHPDFVHNRRYFLKLHSPRDGGRLTVRVIERKAALDGLRDSGEPSRPVIDIPVSGETHDGGYMAFGPDGFLYLGMGDDGPQNDPHGRGQDLSTLLGKFLRIDVDRAEGGRAYAVPPDNPFAGRPDARPEIWASGFREPWRFSFDPPSGDLWVGDVGEGQYEEVTIVRAGENHGWNVYEAFHPFSDRYARPDARYVAPVFAYHHRLGVSVTGGYVYRGAKNPALVGKYVFGDFETRRVWAIEQRDRALTSIVEIGRAPDRVVSFGLDSEGEIYVVGLDRGLIHRIDAASADLTPATPAREVLATSRREPVAWRRTEARPPAEWTREGFDDAAWAEAPGGFGSRGTPGAVVRTEWRSRELWLRRGFDLPAGDPSRLALSVHHDEDAEIYLNGVLAARLPGFVADYQEIPISDEARAALRPGGRNLLAVHCRQNGGGQYIDVGIVERPGRPTAAR</sequence>
<dbReference type="InterPro" id="IPR009056">
    <property type="entry name" value="Cyt_c-like_dom"/>
</dbReference>
<keyword evidence="8" id="KW-1185">Reference proteome</keyword>
<protein>
    <submittedName>
        <fullName evidence="7">PQQ-dependent sugar dehydrogenase</fullName>
    </submittedName>
</protein>
<keyword evidence="5" id="KW-0732">Signal</keyword>
<feature type="domain" description="Cytochrome c" evidence="6">
    <location>
        <begin position="48"/>
        <end position="184"/>
    </location>
</feature>
<keyword evidence="2 4" id="KW-0479">Metal-binding</keyword>
<accession>A0ABT6FK42</accession>
<dbReference type="Proteomes" id="UP001216907">
    <property type="component" value="Unassembled WGS sequence"/>
</dbReference>
<dbReference type="PROSITE" id="PS51007">
    <property type="entry name" value="CYTC"/>
    <property type="match status" value="1"/>
</dbReference>
<evidence type="ECO:0000256" key="4">
    <source>
        <dbReference type="PROSITE-ProRule" id="PRU00433"/>
    </source>
</evidence>
<dbReference type="InterPro" id="IPR011042">
    <property type="entry name" value="6-blade_b-propeller_TolB-like"/>
</dbReference>
<keyword evidence="3 4" id="KW-0408">Iron</keyword>
<dbReference type="Gene3D" id="2.120.10.30">
    <property type="entry name" value="TolB, C-terminal domain"/>
    <property type="match status" value="1"/>
</dbReference>
<feature type="chain" id="PRO_5046351225" evidence="5">
    <location>
        <begin position="31"/>
        <end position="729"/>
    </location>
</feature>
<comment type="caution">
    <text evidence="7">The sequence shown here is derived from an EMBL/GenBank/DDBJ whole genome shotgun (WGS) entry which is preliminary data.</text>
</comment>
<dbReference type="PANTHER" id="PTHR19328">
    <property type="entry name" value="HEDGEHOG-INTERACTING PROTEIN"/>
    <property type="match status" value="1"/>
</dbReference>
<dbReference type="SUPFAM" id="SSF49785">
    <property type="entry name" value="Galactose-binding domain-like"/>
    <property type="match status" value="1"/>
</dbReference>
<dbReference type="SUPFAM" id="SSF46626">
    <property type="entry name" value="Cytochrome c"/>
    <property type="match status" value="1"/>
</dbReference>
<proteinExistence type="predicted"/>
<evidence type="ECO:0000256" key="3">
    <source>
        <dbReference type="ARBA" id="ARBA00023004"/>
    </source>
</evidence>
<dbReference type="RefSeq" id="WP_277864209.1">
    <property type="nucleotide sequence ID" value="NZ_JARRAG010000002.1"/>
</dbReference>
<keyword evidence="1 4" id="KW-0349">Heme</keyword>
<dbReference type="Gene3D" id="2.60.120.260">
    <property type="entry name" value="Galactose-binding domain-like"/>
    <property type="match status" value="1"/>
</dbReference>
<evidence type="ECO:0000256" key="2">
    <source>
        <dbReference type="ARBA" id="ARBA00022723"/>
    </source>
</evidence>
<evidence type="ECO:0000259" key="6">
    <source>
        <dbReference type="PROSITE" id="PS51007"/>
    </source>
</evidence>
<dbReference type="Gene3D" id="1.10.760.10">
    <property type="entry name" value="Cytochrome c-like domain"/>
    <property type="match status" value="1"/>
</dbReference>
<dbReference type="Pfam" id="PF07995">
    <property type="entry name" value="GSDH"/>
    <property type="match status" value="1"/>
</dbReference>
<dbReference type="EMBL" id="JARRAG010000002">
    <property type="protein sequence ID" value="MDG3007941.1"/>
    <property type="molecule type" value="Genomic_DNA"/>
</dbReference>